<name>A0A5J6JE76_STRVI</name>
<evidence type="ECO:0000313" key="3">
    <source>
        <dbReference type="EMBL" id="QEV46066.1"/>
    </source>
</evidence>
<feature type="compositionally biased region" description="Low complexity" evidence="1">
    <location>
        <begin position="39"/>
        <end position="53"/>
    </location>
</feature>
<evidence type="ECO:0000256" key="2">
    <source>
        <dbReference type="SAM" id="SignalP"/>
    </source>
</evidence>
<keyword evidence="2" id="KW-0732">Signal</keyword>
<feature type="chain" id="PRO_5023860365" description="Lipoprotein" evidence="2">
    <location>
        <begin position="29"/>
        <end position="323"/>
    </location>
</feature>
<dbReference type="AlphaFoldDB" id="A0A5J6JE76"/>
<gene>
    <name evidence="3" type="ORF">CP980_13990</name>
</gene>
<accession>A0A5J6JE76</accession>
<dbReference type="RefSeq" id="WP_150528285.1">
    <property type="nucleotide sequence ID" value="NZ_BNBW01000007.1"/>
</dbReference>
<dbReference type="Gene3D" id="2.50.20.20">
    <property type="match status" value="1"/>
</dbReference>
<dbReference type="GeneID" id="95611662"/>
<protein>
    <recommendedName>
        <fullName evidence="5">Lipoprotein</fullName>
    </recommendedName>
</protein>
<dbReference type="KEGG" id="svn:CP980_13990"/>
<reference evidence="3 4" key="1">
    <citation type="submission" date="2017-09" db="EMBL/GenBank/DDBJ databases">
        <authorList>
            <person name="Lee N."/>
            <person name="Cho B.-K."/>
        </authorList>
    </citation>
    <scope>NUCLEOTIDE SEQUENCE [LARGE SCALE GENOMIC DNA]</scope>
    <source>
        <strain evidence="3 4">ATCC 27476</strain>
    </source>
</reference>
<organism evidence="3 4">
    <name type="scientific">Streptomyces vinaceus</name>
    <dbReference type="NCBI Taxonomy" id="1960"/>
    <lineage>
        <taxon>Bacteria</taxon>
        <taxon>Bacillati</taxon>
        <taxon>Actinomycetota</taxon>
        <taxon>Actinomycetes</taxon>
        <taxon>Kitasatosporales</taxon>
        <taxon>Streptomycetaceae</taxon>
        <taxon>Streptomyces</taxon>
    </lineage>
</organism>
<evidence type="ECO:0008006" key="5">
    <source>
        <dbReference type="Google" id="ProtNLM"/>
    </source>
</evidence>
<evidence type="ECO:0000256" key="1">
    <source>
        <dbReference type="SAM" id="MobiDB-lite"/>
    </source>
</evidence>
<dbReference type="Proteomes" id="UP000325563">
    <property type="component" value="Chromosome"/>
</dbReference>
<dbReference type="SUPFAM" id="SSF89392">
    <property type="entry name" value="Prokaryotic lipoproteins and lipoprotein localization factors"/>
    <property type="match status" value="1"/>
</dbReference>
<evidence type="ECO:0000313" key="4">
    <source>
        <dbReference type="Proteomes" id="UP000325563"/>
    </source>
</evidence>
<keyword evidence="4" id="KW-1185">Reference proteome</keyword>
<feature type="signal peptide" evidence="2">
    <location>
        <begin position="1"/>
        <end position="28"/>
    </location>
</feature>
<feature type="region of interest" description="Disordered" evidence="1">
    <location>
        <begin position="32"/>
        <end position="53"/>
    </location>
</feature>
<dbReference type="InterPro" id="IPR029046">
    <property type="entry name" value="LolA/LolB/LppX"/>
</dbReference>
<dbReference type="EMBL" id="CP023692">
    <property type="protein sequence ID" value="QEV46066.1"/>
    <property type="molecule type" value="Genomic_DNA"/>
</dbReference>
<proteinExistence type="predicted"/>
<sequence>MSANRAAYRRKAAGATLAAVLLVGGATACDNGKKEDSGKAAGAASAQPSAPVAGGSATEALTAAYKKTSAAKSAKVRMTMKMSGGLGGENIEMTGVQGWDPQVMDITMKGGLGQAGVDSMRMVMSKDVMYMEMPADSPMSAGMDGKRWMKLDMKAAAEASGDAEVLKKFGGAGGMGGMSGMDQNQDPAKQLALLLASPNVKLVGSEKVEGADAQHYKGTLTFEEMLAANEGSKALPEADRAKLTEAMKKAGIKGYDMDVWVNKDGYPARMKVAIGTPQGSLDLDASYSDYATTATVQTPPENETLDLFAMLKDLGAGADASGT</sequence>
<dbReference type="PROSITE" id="PS51257">
    <property type="entry name" value="PROKAR_LIPOPROTEIN"/>
    <property type="match status" value="1"/>
</dbReference>